<dbReference type="EMBL" id="BARW01014028">
    <property type="protein sequence ID" value="GAI73081.1"/>
    <property type="molecule type" value="Genomic_DNA"/>
</dbReference>
<organism evidence="1">
    <name type="scientific">marine sediment metagenome</name>
    <dbReference type="NCBI Taxonomy" id="412755"/>
    <lineage>
        <taxon>unclassified sequences</taxon>
        <taxon>metagenomes</taxon>
        <taxon>ecological metagenomes</taxon>
    </lineage>
</organism>
<evidence type="ECO:0000313" key="1">
    <source>
        <dbReference type="EMBL" id="GAI73081.1"/>
    </source>
</evidence>
<sequence length="56" mass="6408">MNKSCTNCRHATRKPPLNAACSVKRVSEAMKMKYNGEGHSYCKAFKPYKVPHMKTF</sequence>
<feature type="non-terminal residue" evidence="1">
    <location>
        <position position="56"/>
    </location>
</feature>
<reference evidence="1" key="1">
    <citation type="journal article" date="2014" name="Front. Microbiol.">
        <title>High frequency of phylogenetically diverse reductive dehalogenase-homologous genes in deep subseafloor sedimentary metagenomes.</title>
        <authorList>
            <person name="Kawai M."/>
            <person name="Futagami T."/>
            <person name="Toyoda A."/>
            <person name="Takaki Y."/>
            <person name="Nishi S."/>
            <person name="Hori S."/>
            <person name="Arai W."/>
            <person name="Tsubouchi T."/>
            <person name="Morono Y."/>
            <person name="Uchiyama I."/>
            <person name="Ito T."/>
            <person name="Fujiyama A."/>
            <person name="Inagaki F."/>
            <person name="Takami H."/>
        </authorList>
    </citation>
    <scope>NUCLEOTIDE SEQUENCE</scope>
    <source>
        <strain evidence="1">Expedition CK06-06</strain>
    </source>
</reference>
<accession>X1S1P5</accession>
<comment type="caution">
    <text evidence="1">The sequence shown here is derived from an EMBL/GenBank/DDBJ whole genome shotgun (WGS) entry which is preliminary data.</text>
</comment>
<name>X1S1P5_9ZZZZ</name>
<protein>
    <submittedName>
        <fullName evidence="1">Uncharacterized protein</fullName>
    </submittedName>
</protein>
<gene>
    <name evidence="1" type="ORF">S12H4_25219</name>
</gene>
<proteinExistence type="predicted"/>
<dbReference type="AlphaFoldDB" id="X1S1P5"/>